<feature type="compositionally biased region" description="Basic and acidic residues" evidence="1">
    <location>
        <begin position="400"/>
        <end position="409"/>
    </location>
</feature>
<evidence type="ECO:0000313" key="2">
    <source>
        <dbReference type="EMBL" id="WRT67083.1"/>
    </source>
</evidence>
<dbReference type="RefSeq" id="XP_062791823.1">
    <property type="nucleotide sequence ID" value="XM_062935772.1"/>
</dbReference>
<feature type="compositionally biased region" description="Polar residues" evidence="1">
    <location>
        <begin position="224"/>
        <end position="237"/>
    </location>
</feature>
<gene>
    <name evidence="2" type="ORF">IL334_004049</name>
</gene>
<dbReference type="Proteomes" id="UP001329825">
    <property type="component" value="Chromosome 5"/>
</dbReference>
<keyword evidence="3" id="KW-1185">Reference proteome</keyword>
<feature type="region of interest" description="Disordered" evidence="1">
    <location>
        <begin position="181"/>
        <end position="288"/>
    </location>
</feature>
<protein>
    <submittedName>
        <fullName evidence="2">Uncharacterized protein</fullName>
    </submittedName>
</protein>
<evidence type="ECO:0000313" key="3">
    <source>
        <dbReference type="Proteomes" id="UP001329825"/>
    </source>
</evidence>
<sequence length="409" mass="45353">MTPSLFVEHHLLESDGMDIDINEEFFSRSDNRLPTITYAQSPFSLFLNHYLNPYRVLVDLDPSTFMFQDNILNDLDGTAATNDTLSQGEIPLGSPANLGRTLSTRTIGNSDVSDIMYTQNQVSGPSNVSSSCGNGIINHQIGHLGTLRKIVNRPTTSDNRIPPLTGTNLIPLGNPSRVFKPISSTTERNGNVSYDSSASSASLTRNPPSNRLLYDLPRKPCKSPNASFQGHLSQQPVSHCIPHADSSLSSMASSSSSRQWRDLTPYVPNRTGYQSSLPNASPQQDSRNQVPWNPLSLMPYQYVDCYGNSAMNPPVPVHQTHTPRFNFNRPYYPARLSYRDRHREIKISLTREEVLANERKAQTMAAAKRGMTLQSYLIMKEAGNVPIVPPIPGKPQGEAQRAERLSQQS</sequence>
<feature type="compositionally biased region" description="Polar residues" evidence="1">
    <location>
        <begin position="182"/>
        <end position="195"/>
    </location>
</feature>
<feature type="region of interest" description="Disordered" evidence="1">
    <location>
        <begin position="389"/>
        <end position="409"/>
    </location>
</feature>
<reference evidence="2 3" key="1">
    <citation type="submission" date="2024-01" db="EMBL/GenBank/DDBJ databases">
        <title>Comparative genomics of Cryptococcus and Kwoniella reveals pathogenesis evolution and contrasting modes of karyotype evolution via chromosome fusion or intercentromeric recombination.</title>
        <authorList>
            <person name="Coelho M.A."/>
            <person name="David-Palma M."/>
            <person name="Shea T."/>
            <person name="Bowers K."/>
            <person name="McGinley-Smith S."/>
            <person name="Mohammad A.W."/>
            <person name="Gnirke A."/>
            <person name="Yurkov A.M."/>
            <person name="Nowrousian M."/>
            <person name="Sun S."/>
            <person name="Cuomo C.A."/>
            <person name="Heitman J."/>
        </authorList>
    </citation>
    <scope>NUCLEOTIDE SEQUENCE [LARGE SCALE GENOMIC DNA]</scope>
    <source>
        <strain evidence="2">CBS 11374</strain>
    </source>
</reference>
<proteinExistence type="predicted"/>
<name>A0ABZ1CZC5_9TREE</name>
<organism evidence="2 3">
    <name type="scientific">Kwoniella shivajii</name>
    <dbReference type="NCBI Taxonomy" id="564305"/>
    <lineage>
        <taxon>Eukaryota</taxon>
        <taxon>Fungi</taxon>
        <taxon>Dikarya</taxon>
        <taxon>Basidiomycota</taxon>
        <taxon>Agaricomycotina</taxon>
        <taxon>Tremellomycetes</taxon>
        <taxon>Tremellales</taxon>
        <taxon>Cryptococcaceae</taxon>
        <taxon>Kwoniella</taxon>
    </lineage>
</organism>
<accession>A0ABZ1CZC5</accession>
<dbReference type="GeneID" id="87956180"/>
<feature type="compositionally biased region" description="Polar residues" evidence="1">
    <location>
        <begin position="271"/>
        <end position="288"/>
    </location>
</feature>
<feature type="compositionally biased region" description="Low complexity" evidence="1">
    <location>
        <begin position="246"/>
        <end position="257"/>
    </location>
</feature>
<dbReference type="EMBL" id="CP141885">
    <property type="protein sequence ID" value="WRT67083.1"/>
    <property type="molecule type" value="Genomic_DNA"/>
</dbReference>
<evidence type="ECO:0000256" key="1">
    <source>
        <dbReference type="SAM" id="MobiDB-lite"/>
    </source>
</evidence>